<dbReference type="InterPro" id="IPR001509">
    <property type="entry name" value="Epimerase_deHydtase"/>
</dbReference>
<evidence type="ECO:0000313" key="4">
    <source>
        <dbReference type="EMBL" id="WNM17793.1"/>
    </source>
</evidence>
<dbReference type="PANTHER" id="PTHR11092:SF0">
    <property type="entry name" value="EPIMERASE FAMILY PROTEIN SDR39U1"/>
    <property type="match status" value="1"/>
</dbReference>
<evidence type="ECO:0000259" key="3">
    <source>
        <dbReference type="Pfam" id="PF08338"/>
    </source>
</evidence>
<comment type="similarity">
    <text evidence="1">Belongs to the NAD(P)-dependent epimerase/dehydratase family. SDR39U1 subfamily.</text>
</comment>
<reference evidence="5 6" key="1">
    <citation type="submission" date="2023-09" db="EMBL/GenBank/DDBJ databases">
        <title>Flavobacterium sp. a novel bacteria isolate from Pepper rhizosphere.</title>
        <authorList>
            <person name="Peng Y."/>
            <person name="Lee J."/>
        </authorList>
    </citation>
    <scope>NUCLEOTIDE SEQUENCE [LARGE SCALE GENOMIC DNA]</scope>
    <source>
        <strain evidence="4">PMR2A8</strain>
        <strain evidence="5 6">PMTSA4</strain>
    </source>
</reference>
<evidence type="ECO:0000313" key="6">
    <source>
        <dbReference type="Proteomes" id="UP001304515"/>
    </source>
</evidence>
<gene>
    <name evidence="5" type="ORF">RN605_00480</name>
    <name evidence="4" type="ORF">RN608_07180</name>
</gene>
<protein>
    <submittedName>
        <fullName evidence="5">TIGR01777 family oxidoreductase</fullName>
    </submittedName>
</protein>
<organism evidence="5 6">
    <name type="scientific">Flavobacterium capsici</name>
    <dbReference type="NCBI Taxonomy" id="3075618"/>
    <lineage>
        <taxon>Bacteria</taxon>
        <taxon>Pseudomonadati</taxon>
        <taxon>Bacteroidota</taxon>
        <taxon>Flavobacteriia</taxon>
        <taxon>Flavobacteriales</taxon>
        <taxon>Flavobacteriaceae</taxon>
        <taxon>Flavobacterium</taxon>
    </lineage>
</organism>
<dbReference type="KEGG" id="fcj:RN605_00480"/>
<dbReference type="AlphaFoldDB" id="A0AA96F0W9"/>
<name>A0AA96F0W9_9FLAO</name>
<dbReference type="EMBL" id="CP134878">
    <property type="protein sequence ID" value="WNM17793.1"/>
    <property type="molecule type" value="Genomic_DNA"/>
</dbReference>
<proteinExistence type="inferred from homology"/>
<dbReference type="SUPFAM" id="SSF51735">
    <property type="entry name" value="NAD(P)-binding Rossmann-fold domains"/>
    <property type="match status" value="1"/>
</dbReference>
<dbReference type="Gene3D" id="3.40.50.720">
    <property type="entry name" value="NAD(P)-binding Rossmann-like Domain"/>
    <property type="match status" value="1"/>
</dbReference>
<dbReference type="NCBIfam" id="TIGR01777">
    <property type="entry name" value="yfcH"/>
    <property type="match status" value="1"/>
</dbReference>
<accession>A0AA96F0W9</accession>
<dbReference type="Proteomes" id="UP001304515">
    <property type="component" value="Chromosome"/>
</dbReference>
<accession>A0AA96ESR7</accession>
<sequence>MKLLITGATGFIGTALVKKLNQKGHIIHYLTTSKDKLENSENYKGFYWNPDTKEIDVSCFDGVEAIIHLAGANIAKRWTRNYRKEIISSRTETSSLLLTSLKEINHQIKHIISASGTAIYPESYDRVYDENDSETADDFLAKVVKVWENGISNFEYLGLKVAKIRTGVVYGKNGGAFQEIVKPIKFGFGAVMGNGKQVQSWIHLNDLVNLYCFVLENNLEGIYNAVAPETISNKDQTKAIAKKLHKPLFLPNIPRFMMKFILGEMSLLLFTSKKLSSKKIQEKGFQFKYPNFDSALNELL</sequence>
<dbReference type="InterPro" id="IPR036291">
    <property type="entry name" value="NAD(P)-bd_dom_sf"/>
</dbReference>
<feature type="domain" description="DUF1731" evidence="3">
    <location>
        <begin position="253"/>
        <end position="299"/>
    </location>
</feature>
<evidence type="ECO:0000256" key="1">
    <source>
        <dbReference type="ARBA" id="ARBA00009353"/>
    </source>
</evidence>
<evidence type="ECO:0000259" key="2">
    <source>
        <dbReference type="Pfam" id="PF01370"/>
    </source>
</evidence>
<dbReference type="PANTHER" id="PTHR11092">
    <property type="entry name" value="SUGAR NUCLEOTIDE EPIMERASE RELATED"/>
    <property type="match status" value="1"/>
</dbReference>
<feature type="domain" description="NAD-dependent epimerase/dehydratase" evidence="2">
    <location>
        <begin position="4"/>
        <end position="224"/>
    </location>
</feature>
<dbReference type="EMBL" id="CP134890">
    <property type="protein sequence ID" value="WNM21846.1"/>
    <property type="molecule type" value="Genomic_DNA"/>
</dbReference>
<dbReference type="InterPro" id="IPR013549">
    <property type="entry name" value="DUF1731"/>
</dbReference>
<dbReference type="InterPro" id="IPR010099">
    <property type="entry name" value="SDR39U1"/>
</dbReference>
<dbReference type="Pfam" id="PF08338">
    <property type="entry name" value="DUF1731"/>
    <property type="match status" value="1"/>
</dbReference>
<evidence type="ECO:0000313" key="5">
    <source>
        <dbReference type="EMBL" id="WNM21846.1"/>
    </source>
</evidence>
<keyword evidence="6" id="KW-1185">Reference proteome</keyword>
<dbReference type="Pfam" id="PF01370">
    <property type="entry name" value="Epimerase"/>
    <property type="match status" value="1"/>
</dbReference>
<dbReference type="RefSeq" id="WP_313321443.1">
    <property type="nucleotide sequence ID" value="NZ_CP134878.1"/>
</dbReference>